<sequence length="108" mass="12334">MERDATSWIEPMREWVETASTLEKTAKRNDLPSKKPLSPTSPSLRTGKQKIFGSNLTLHDKKVRENPSPAYAALRAAREKFASSDTSFIRATLYDQVRTYFKQNLAEE</sequence>
<evidence type="ECO:0000313" key="3">
    <source>
        <dbReference type="Proteomes" id="UP000176221"/>
    </source>
</evidence>
<dbReference type="STRING" id="1802319.A2928_01950"/>
<dbReference type="EMBL" id="MHRX01000026">
    <property type="protein sequence ID" value="OHA33717.1"/>
    <property type="molecule type" value="Genomic_DNA"/>
</dbReference>
<evidence type="ECO:0000256" key="1">
    <source>
        <dbReference type="SAM" id="MobiDB-lite"/>
    </source>
</evidence>
<accession>A0A1G2NC94</accession>
<comment type="caution">
    <text evidence="2">The sequence shown here is derived from an EMBL/GenBank/DDBJ whole genome shotgun (WGS) entry which is preliminary data.</text>
</comment>
<evidence type="ECO:0000313" key="2">
    <source>
        <dbReference type="EMBL" id="OHA33717.1"/>
    </source>
</evidence>
<name>A0A1G2NC94_9BACT</name>
<gene>
    <name evidence="2" type="ORF">A2928_01950</name>
</gene>
<feature type="region of interest" description="Disordered" evidence="1">
    <location>
        <begin position="21"/>
        <end position="51"/>
    </location>
</feature>
<feature type="compositionally biased region" description="Low complexity" evidence="1">
    <location>
        <begin position="34"/>
        <end position="44"/>
    </location>
</feature>
<dbReference type="Proteomes" id="UP000176221">
    <property type="component" value="Unassembled WGS sequence"/>
</dbReference>
<dbReference type="AlphaFoldDB" id="A0A1G2NC94"/>
<feature type="compositionally biased region" description="Basic and acidic residues" evidence="1">
    <location>
        <begin position="24"/>
        <end position="33"/>
    </location>
</feature>
<protein>
    <submittedName>
        <fullName evidence="2">Uncharacterized protein</fullName>
    </submittedName>
</protein>
<proteinExistence type="predicted"/>
<organism evidence="2 3">
    <name type="scientific">Candidatus Taylorbacteria bacterium RIFCSPLOWO2_01_FULL_45_15b</name>
    <dbReference type="NCBI Taxonomy" id="1802319"/>
    <lineage>
        <taxon>Bacteria</taxon>
        <taxon>Candidatus Tayloriibacteriota</taxon>
    </lineage>
</organism>
<reference evidence="2 3" key="1">
    <citation type="journal article" date="2016" name="Nat. Commun.">
        <title>Thousands of microbial genomes shed light on interconnected biogeochemical processes in an aquifer system.</title>
        <authorList>
            <person name="Anantharaman K."/>
            <person name="Brown C.T."/>
            <person name="Hug L.A."/>
            <person name="Sharon I."/>
            <person name="Castelle C.J."/>
            <person name="Probst A.J."/>
            <person name="Thomas B.C."/>
            <person name="Singh A."/>
            <person name="Wilkins M.J."/>
            <person name="Karaoz U."/>
            <person name="Brodie E.L."/>
            <person name="Williams K.H."/>
            <person name="Hubbard S.S."/>
            <person name="Banfield J.F."/>
        </authorList>
    </citation>
    <scope>NUCLEOTIDE SEQUENCE [LARGE SCALE GENOMIC DNA]</scope>
</reference>